<proteinExistence type="predicted"/>
<dbReference type="AlphaFoldDB" id="A0A8H6K7P2"/>
<evidence type="ECO:0000256" key="1">
    <source>
        <dbReference type="SAM" id="MobiDB-lite"/>
    </source>
</evidence>
<feature type="region of interest" description="Disordered" evidence="1">
    <location>
        <begin position="62"/>
        <end position="82"/>
    </location>
</feature>
<name>A0A8H6K7P2_9PEZI</name>
<evidence type="ECO:0000313" key="2">
    <source>
        <dbReference type="EMBL" id="KAF6825966.1"/>
    </source>
</evidence>
<comment type="caution">
    <text evidence="2">The sequence shown here is derived from an EMBL/GenBank/DDBJ whole genome shotgun (WGS) entry which is preliminary data.</text>
</comment>
<keyword evidence="3" id="KW-1185">Reference proteome</keyword>
<evidence type="ECO:0000313" key="3">
    <source>
        <dbReference type="Proteomes" id="UP000654918"/>
    </source>
</evidence>
<gene>
    <name evidence="2" type="ORF">CPLU01_09958</name>
</gene>
<organism evidence="2 3">
    <name type="scientific">Colletotrichum plurivorum</name>
    <dbReference type="NCBI Taxonomy" id="2175906"/>
    <lineage>
        <taxon>Eukaryota</taxon>
        <taxon>Fungi</taxon>
        <taxon>Dikarya</taxon>
        <taxon>Ascomycota</taxon>
        <taxon>Pezizomycotina</taxon>
        <taxon>Sordariomycetes</taxon>
        <taxon>Hypocreomycetidae</taxon>
        <taxon>Glomerellales</taxon>
        <taxon>Glomerellaceae</taxon>
        <taxon>Colletotrichum</taxon>
        <taxon>Colletotrichum orchidearum species complex</taxon>
    </lineage>
</organism>
<accession>A0A8H6K7P2</accession>
<reference evidence="2" key="1">
    <citation type="journal article" date="2020" name="Phytopathology">
        <title>Genome Sequence Resources of Colletotrichum truncatum, C. plurivorum, C. musicola, and C. sojae: Four Species Pathogenic to Soybean (Glycine max).</title>
        <authorList>
            <person name="Rogerio F."/>
            <person name="Boufleur T.R."/>
            <person name="Ciampi-Guillardi M."/>
            <person name="Sukno S.A."/>
            <person name="Thon M.R."/>
            <person name="Massola Junior N.S."/>
            <person name="Baroncelli R."/>
        </authorList>
    </citation>
    <scope>NUCLEOTIDE SEQUENCE</scope>
    <source>
        <strain evidence="2">LFN00145</strain>
    </source>
</reference>
<feature type="compositionally biased region" description="Low complexity" evidence="1">
    <location>
        <begin position="64"/>
        <end position="73"/>
    </location>
</feature>
<protein>
    <submittedName>
        <fullName evidence="2">Uncharacterized protein</fullName>
    </submittedName>
</protein>
<dbReference type="Proteomes" id="UP000654918">
    <property type="component" value="Unassembled WGS sequence"/>
</dbReference>
<sequence>MSHGNVKVAGRGGINLITDIETVEHWGRVQSAVMKAAIMQQEGAQLDDGYFVPAVHCQPKDTNAARNAAASASTPTQSNHTT</sequence>
<dbReference type="EMBL" id="WIGO01000163">
    <property type="protein sequence ID" value="KAF6825966.1"/>
    <property type="molecule type" value="Genomic_DNA"/>
</dbReference>